<proteinExistence type="evidence at transcript level"/>
<dbReference type="PANTHER" id="PTHR22684">
    <property type="entry name" value="NULP1-RELATED"/>
    <property type="match status" value="1"/>
</dbReference>
<feature type="region of interest" description="Disordered" evidence="1">
    <location>
        <begin position="25"/>
        <end position="107"/>
    </location>
</feature>
<dbReference type="EMBL" id="LR024196">
    <property type="protein sequence ID" value="SVE93815.1"/>
    <property type="molecule type" value="mRNA"/>
</dbReference>
<dbReference type="InterPro" id="IPR006994">
    <property type="entry name" value="TCF25/Rqc1"/>
</dbReference>
<feature type="compositionally biased region" description="Low complexity" evidence="1">
    <location>
        <begin position="583"/>
        <end position="593"/>
    </location>
</feature>
<dbReference type="PANTHER" id="PTHR22684:SF0">
    <property type="entry name" value="RIBOSOME QUALITY CONTROL COMPLEX SUBUNIT TCF25"/>
    <property type="match status" value="1"/>
</dbReference>
<protein>
    <submittedName>
        <fullName evidence="2">EOG090X0BCY</fullName>
    </submittedName>
</protein>
<dbReference type="GO" id="GO:1990112">
    <property type="term" value="C:RQC complex"/>
    <property type="evidence" value="ECO:0007669"/>
    <property type="project" value="TreeGrafter"/>
</dbReference>
<evidence type="ECO:0000256" key="1">
    <source>
        <dbReference type="SAM" id="MobiDB-lite"/>
    </source>
</evidence>
<accession>A0A4Y7NNP3</accession>
<feature type="compositionally biased region" description="Acidic residues" evidence="1">
    <location>
        <begin position="636"/>
        <end position="653"/>
    </location>
</feature>
<gene>
    <name evidence="2" type="primary">EOG090X0BCY</name>
</gene>
<name>A0A4Y7NNP3_9CRUS</name>
<evidence type="ECO:0000313" key="2">
    <source>
        <dbReference type="EMBL" id="SVE93815.1"/>
    </source>
</evidence>
<feature type="compositionally biased region" description="Basic residues" evidence="1">
    <location>
        <begin position="88"/>
        <end position="97"/>
    </location>
</feature>
<dbReference type="AlphaFoldDB" id="A0A4Y7NNP3"/>
<feature type="region of interest" description="Disordered" evidence="1">
    <location>
        <begin position="632"/>
        <end position="653"/>
    </location>
</feature>
<dbReference type="Pfam" id="PF04910">
    <property type="entry name" value="Tcf25"/>
    <property type="match status" value="1"/>
</dbReference>
<reference evidence="2" key="1">
    <citation type="submission" date="2018-08" db="EMBL/GenBank/DDBJ databases">
        <authorList>
            <person name="Cornetti L."/>
        </authorList>
    </citation>
    <scope>NUCLEOTIDE SEQUENCE</scope>
    <source>
        <strain evidence="2">BE-ASS</strain>
    </source>
</reference>
<sequence length="653" mass="73711">MSNRALKKLRGGKDDLSTLASSLQLEDEAEDDVPVTRAVNGNRKKKPVVNMFDLLHEGEESDGESDQSPLSQEISEEEVEQPVQTGTKPKKKSKNKKKLTENAAEDEDDEFLVNDTTAVEANLKNKVPKINVFNLEQKHLNPDTELKRIFGSKVVTSALKKKARGRAHVKSTWLMNPKDNWAHMLKTGLSMSLDHTKDGCFYFKYEHNKTYRQIQQNFWDAVSSMNPTNIVSLVNMYPYHIDSLIQLAEICRMSEDPQTATELIERALYILESAFHPSFNLASGNCRLEYKQQENRALFLAIFKHLVSVGLRGCYRTALEFCKLLYTLDLENDPLAVVLMIDFYAIKANEYSWFIEFFDTLEPKKNLSQLPNMAFAIALAHFYHSKTDPNSLELADEYLKKALLMFPGVLMALLDKCSIQADGRVTRHEYFSPKTPFSYSPSLNNLIQLYVGRSFHLWKEAELLPWLERNANLCLDEVDRNPSMAQDYEEKRKKRYQGTPRNIYRHILLSDIKDATATLPPDLADAAVMSFDPLPPVDSVSSYSRQTRTTAVTAANQLEGGLVSSFFRSLLPGFNPQEVVGNQPAQAPGARPPRAADEEEEVAAGGAGAQLQQTVDTLAAALRDLLHSALMRDTPVDDENWYDSEDDAPTPDE</sequence>
<organism evidence="2">
    <name type="scientific">Scapholeberis mucronata</name>
    <dbReference type="NCBI Taxonomy" id="202097"/>
    <lineage>
        <taxon>Eukaryota</taxon>
        <taxon>Metazoa</taxon>
        <taxon>Ecdysozoa</taxon>
        <taxon>Arthropoda</taxon>
        <taxon>Crustacea</taxon>
        <taxon>Branchiopoda</taxon>
        <taxon>Diplostraca</taxon>
        <taxon>Cladocera</taxon>
        <taxon>Anomopoda</taxon>
        <taxon>Daphniidae</taxon>
        <taxon>Scapholeberis</taxon>
    </lineage>
</organism>
<feature type="region of interest" description="Disordered" evidence="1">
    <location>
        <begin position="577"/>
        <end position="598"/>
    </location>
</feature>